<gene>
    <name evidence="2" type="ORF">M422DRAFT_263343</name>
</gene>
<organism evidence="2 3">
    <name type="scientific">Sphaerobolus stellatus (strain SS14)</name>
    <dbReference type="NCBI Taxonomy" id="990650"/>
    <lineage>
        <taxon>Eukaryota</taxon>
        <taxon>Fungi</taxon>
        <taxon>Dikarya</taxon>
        <taxon>Basidiomycota</taxon>
        <taxon>Agaricomycotina</taxon>
        <taxon>Agaricomycetes</taxon>
        <taxon>Phallomycetidae</taxon>
        <taxon>Geastrales</taxon>
        <taxon>Sphaerobolaceae</taxon>
        <taxon>Sphaerobolus</taxon>
    </lineage>
</organism>
<protein>
    <submittedName>
        <fullName evidence="2">Uncharacterized protein</fullName>
    </submittedName>
</protein>
<dbReference type="AlphaFoldDB" id="A0A0C9UZ43"/>
<feature type="compositionally biased region" description="Polar residues" evidence="1">
    <location>
        <begin position="19"/>
        <end position="42"/>
    </location>
</feature>
<dbReference type="HOGENOM" id="CLU_2265417_0_0_1"/>
<evidence type="ECO:0000313" key="2">
    <source>
        <dbReference type="EMBL" id="KIJ34562.1"/>
    </source>
</evidence>
<evidence type="ECO:0000256" key="1">
    <source>
        <dbReference type="SAM" id="MobiDB-lite"/>
    </source>
</evidence>
<sequence>MAGTTDTSGYPGPPPGDNPQENDGSDHGNQSPYPSHNNSLRRSTGGDGGRPPDNGDDGDNSDGGPPTDPPPDGIPVPKSEHQTRSMGLTNKLKVYLISCVLEP</sequence>
<evidence type="ECO:0000313" key="3">
    <source>
        <dbReference type="Proteomes" id="UP000054279"/>
    </source>
</evidence>
<dbReference type="EMBL" id="KN837198">
    <property type="protein sequence ID" value="KIJ34562.1"/>
    <property type="molecule type" value="Genomic_DNA"/>
</dbReference>
<feature type="region of interest" description="Disordered" evidence="1">
    <location>
        <begin position="1"/>
        <end position="89"/>
    </location>
</feature>
<name>A0A0C9UZ43_SPHS4</name>
<proteinExistence type="predicted"/>
<keyword evidence="3" id="KW-1185">Reference proteome</keyword>
<reference evidence="2 3" key="1">
    <citation type="submission" date="2014-06" db="EMBL/GenBank/DDBJ databases">
        <title>Evolutionary Origins and Diversification of the Mycorrhizal Mutualists.</title>
        <authorList>
            <consortium name="DOE Joint Genome Institute"/>
            <consortium name="Mycorrhizal Genomics Consortium"/>
            <person name="Kohler A."/>
            <person name="Kuo A."/>
            <person name="Nagy L.G."/>
            <person name="Floudas D."/>
            <person name="Copeland A."/>
            <person name="Barry K.W."/>
            <person name="Cichocki N."/>
            <person name="Veneault-Fourrey C."/>
            <person name="LaButti K."/>
            <person name="Lindquist E.A."/>
            <person name="Lipzen A."/>
            <person name="Lundell T."/>
            <person name="Morin E."/>
            <person name="Murat C."/>
            <person name="Riley R."/>
            <person name="Ohm R."/>
            <person name="Sun H."/>
            <person name="Tunlid A."/>
            <person name="Henrissat B."/>
            <person name="Grigoriev I.V."/>
            <person name="Hibbett D.S."/>
            <person name="Martin F."/>
        </authorList>
    </citation>
    <scope>NUCLEOTIDE SEQUENCE [LARGE SCALE GENOMIC DNA]</scope>
    <source>
        <strain evidence="2 3">SS14</strain>
    </source>
</reference>
<dbReference type="Proteomes" id="UP000054279">
    <property type="component" value="Unassembled WGS sequence"/>
</dbReference>
<accession>A0A0C9UZ43</accession>